<name>A0A226XC01_CABSO</name>
<dbReference type="AlphaFoldDB" id="A0A226XC01"/>
<comment type="caution">
    <text evidence="1">The sequence shown here is derived from an EMBL/GenBank/DDBJ whole genome shotgun (WGS) entry which is preliminary data.</text>
</comment>
<dbReference type="Proteomes" id="UP000214720">
    <property type="component" value="Unassembled WGS sequence"/>
</dbReference>
<reference evidence="2" key="1">
    <citation type="submission" date="2017-01" db="EMBL/GenBank/DDBJ databases">
        <title>Genome Analysis of Deinococcus marmoris KOPRI26562.</title>
        <authorList>
            <person name="Kim J.H."/>
            <person name="Oh H.-M."/>
        </authorList>
    </citation>
    <scope>NUCLEOTIDE SEQUENCE [LARGE SCALE GENOMIC DNA]</scope>
    <source>
        <strain evidence="2">PAMC 26633</strain>
    </source>
</reference>
<organism evidence="1 2">
    <name type="scientific">Caballeronia sordidicola</name>
    <name type="common">Burkholderia sordidicola</name>
    <dbReference type="NCBI Taxonomy" id="196367"/>
    <lineage>
        <taxon>Bacteria</taxon>
        <taxon>Pseudomonadati</taxon>
        <taxon>Pseudomonadota</taxon>
        <taxon>Betaproteobacteria</taxon>
        <taxon>Burkholderiales</taxon>
        <taxon>Burkholderiaceae</taxon>
        <taxon>Caballeronia</taxon>
    </lineage>
</organism>
<sequence>MARKAACVSALAAFFVANGHGSRQSFSDVPSSRGKFGIV</sequence>
<accession>A0A226XC01</accession>
<evidence type="ECO:0000313" key="2">
    <source>
        <dbReference type="Proteomes" id="UP000214720"/>
    </source>
</evidence>
<evidence type="ECO:0000313" key="1">
    <source>
        <dbReference type="EMBL" id="OXC80659.1"/>
    </source>
</evidence>
<protein>
    <submittedName>
        <fullName evidence="1">Uncharacterized protein</fullName>
    </submittedName>
</protein>
<proteinExistence type="predicted"/>
<gene>
    <name evidence="1" type="ORF">BSU04_00815</name>
</gene>
<dbReference type="EMBL" id="MTHB01000011">
    <property type="protein sequence ID" value="OXC80659.1"/>
    <property type="molecule type" value="Genomic_DNA"/>
</dbReference>